<evidence type="ECO:0000313" key="3">
    <source>
        <dbReference type="EMBL" id="MFD0885708.1"/>
    </source>
</evidence>
<comment type="caution">
    <text evidence="3">The sequence shown here is derived from an EMBL/GenBank/DDBJ whole genome shotgun (WGS) entry which is preliminary data.</text>
</comment>
<name>A0ABW3DP81_9ACTN</name>
<feature type="chain" id="PRO_5046125631" evidence="1">
    <location>
        <begin position="23"/>
        <end position="450"/>
    </location>
</feature>
<dbReference type="InterPro" id="IPR012938">
    <property type="entry name" value="Glc/Sorbosone_DH"/>
</dbReference>
<keyword evidence="4" id="KW-1185">Reference proteome</keyword>
<reference evidence="4" key="1">
    <citation type="journal article" date="2019" name="Int. J. Syst. Evol. Microbiol.">
        <title>The Global Catalogue of Microorganisms (GCM) 10K type strain sequencing project: providing services to taxonomists for standard genome sequencing and annotation.</title>
        <authorList>
            <consortium name="The Broad Institute Genomics Platform"/>
            <consortium name="The Broad Institute Genome Sequencing Center for Infectious Disease"/>
            <person name="Wu L."/>
            <person name="Ma J."/>
        </authorList>
    </citation>
    <scope>NUCLEOTIDE SEQUENCE [LARGE SCALE GENOMIC DNA]</scope>
    <source>
        <strain evidence="4">CCUG 62974</strain>
    </source>
</reference>
<dbReference type="InterPro" id="IPR019893">
    <property type="entry name" value="SndH-like"/>
</dbReference>
<gene>
    <name evidence="3" type="ORF">ACFQ08_14230</name>
</gene>
<dbReference type="NCBIfam" id="TIGR03606">
    <property type="entry name" value="non_repeat_PQQ"/>
    <property type="match status" value="1"/>
</dbReference>
<dbReference type="Pfam" id="PF07995">
    <property type="entry name" value="GSDH"/>
    <property type="match status" value="1"/>
</dbReference>
<evidence type="ECO:0000256" key="1">
    <source>
        <dbReference type="SAM" id="SignalP"/>
    </source>
</evidence>
<keyword evidence="3" id="KW-0560">Oxidoreductase</keyword>
<dbReference type="PANTHER" id="PTHR19328">
    <property type="entry name" value="HEDGEHOG-INTERACTING PROTEIN"/>
    <property type="match status" value="1"/>
</dbReference>
<feature type="domain" description="Glucose/Sorbosone dehydrogenase" evidence="2">
    <location>
        <begin position="43"/>
        <end position="285"/>
    </location>
</feature>
<feature type="signal peptide" evidence="1">
    <location>
        <begin position="1"/>
        <end position="22"/>
    </location>
</feature>
<protein>
    <submittedName>
        <fullName evidence="3">Glucose/sorbosone family PQQ-dependent dehydrogenase</fullName>
        <ecNumber evidence="3">1.1.5.-</ecNumber>
    </submittedName>
</protein>
<evidence type="ECO:0000259" key="2">
    <source>
        <dbReference type="Pfam" id="PF07995"/>
    </source>
</evidence>
<dbReference type="PANTHER" id="PTHR19328:SF13">
    <property type="entry name" value="HIPL1 PROTEIN"/>
    <property type="match status" value="1"/>
</dbReference>
<dbReference type="EMBL" id="JBHTHX010000419">
    <property type="protein sequence ID" value="MFD0885708.1"/>
    <property type="molecule type" value="Genomic_DNA"/>
</dbReference>
<dbReference type="Gene3D" id="2.120.10.30">
    <property type="entry name" value="TolB, C-terminal domain"/>
    <property type="match status" value="1"/>
</dbReference>
<dbReference type="InterPro" id="IPR011041">
    <property type="entry name" value="Quinoprot_gluc/sorb_DH_b-prop"/>
</dbReference>
<keyword evidence="1" id="KW-0732">Signal</keyword>
<dbReference type="Proteomes" id="UP001597024">
    <property type="component" value="Unassembled WGS sequence"/>
</dbReference>
<accession>A0ABW3DP81</accession>
<dbReference type="InterPro" id="IPR011042">
    <property type="entry name" value="6-blade_b-propeller_TolB-like"/>
</dbReference>
<proteinExistence type="predicted"/>
<dbReference type="SUPFAM" id="SSF50952">
    <property type="entry name" value="Soluble quinoprotein glucose dehydrogenase"/>
    <property type="match status" value="1"/>
</dbReference>
<evidence type="ECO:0000313" key="4">
    <source>
        <dbReference type="Proteomes" id="UP001597024"/>
    </source>
</evidence>
<organism evidence="3 4">
    <name type="scientific">Streptosporangium algeriense</name>
    <dbReference type="NCBI Taxonomy" id="1682748"/>
    <lineage>
        <taxon>Bacteria</taxon>
        <taxon>Bacillati</taxon>
        <taxon>Actinomycetota</taxon>
        <taxon>Actinomycetes</taxon>
        <taxon>Streptosporangiales</taxon>
        <taxon>Streptosporangiaceae</taxon>
        <taxon>Streptosporangium</taxon>
    </lineage>
</organism>
<dbReference type="GO" id="GO:0016491">
    <property type="term" value="F:oxidoreductase activity"/>
    <property type="evidence" value="ECO:0007669"/>
    <property type="project" value="UniProtKB-KW"/>
</dbReference>
<sequence>MERKLQVLAAAATAASALTGPAAPGSGTTPAPEPEAKVVATGLKDPYELIVGPDGYLWLTEKSGLKVKRIKPDTGAVSTVLDLSGQAIHTPTSKDGLLGLALHPDFGKGKGTDHVYLSHTYRGRDGNNTKLARYTWTDGTLTGARDILTGLPSSIDHQSARLRYGPDGMLYYTIGDQGNNYDTRHCLPNHAQTLPTGDQVANRNWTAYQGKVLRMTPEGSIPGDNPVINGVRSHVYAYGFRNPDGMVFKGERLFVADQGPSTDDELNRIEAGKNYGWPYIAGHRDDQAYVYGDWAKASDCAKLPYDPNKIPPQVPQTRESAFTKAVQRPLTTYGTTVRNGHDFGLTPPCTEEKLAYMCWPTLAPSSVEVAGDDLVVAMLKEGVVHRVSDEGTTKGRLYRTVNRYRDTAASPDGRTLYIAVDSAGVTRDPRGAPTTRLADPGAILAVPYRP</sequence>
<dbReference type="EC" id="1.1.5.-" evidence="3"/>